<dbReference type="PANTHER" id="PTHR46429:SF1">
    <property type="entry name" value="23S RRNA (GUANOSINE-2'-O-)-METHYLTRANSFERASE RLMB"/>
    <property type="match status" value="1"/>
</dbReference>
<comment type="caution">
    <text evidence="5">The sequence shown here is derived from an EMBL/GenBank/DDBJ whole genome shotgun (WGS) entry which is preliminary data.</text>
</comment>
<keyword evidence="1" id="KW-0489">Methyltransferase</keyword>
<dbReference type="GO" id="GO:0032259">
    <property type="term" value="P:methylation"/>
    <property type="evidence" value="ECO:0007669"/>
    <property type="project" value="UniProtKB-KW"/>
</dbReference>
<dbReference type="SMART" id="SM00967">
    <property type="entry name" value="SpoU_sub_bind"/>
    <property type="match status" value="1"/>
</dbReference>
<dbReference type="EMBL" id="JAMZFT010000001">
    <property type="protein sequence ID" value="MCP1335168.1"/>
    <property type="molecule type" value="Genomic_DNA"/>
</dbReference>
<sequence length="270" mass="28282">MRPKKVSRRDIRSHAARHGPKGPQRPAGHGGWIWGTHAVLAALANPARRVRRIAGTPAMLDQAAPHLAADHPKPESMEARDLDRLLGPGTVHQGLAIEAADLPSVALSDIARREGPVLVLDQVTDPHNVGAILRSAAAFGVAGVVMQERHSPPLFGALAKAASGAAETVAIARETNLARALEELADLGYWRIGLAGGSSARLDTVEMGARVALVLGAEGTGLRRLTAETCDLLARIPMSEAMESLNVSNAAAIALYDLFRRSHPAAGTGP</sequence>
<feature type="domain" description="RNA 2-O ribose methyltransferase substrate binding" evidence="4">
    <location>
        <begin position="32"/>
        <end position="105"/>
    </location>
</feature>
<evidence type="ECO:0000313" key="5">
    <source>
        <dbReference type="EMBL" id="MCP1335168.1"/>
    </source>
</evidence>
<dbReference type="InterPro" id="IPR001537">
    <property type="entry name" value="SpoU_MeTrfase"/>
</dbReference>
<dbReference type="AlphaFoldDB" id="A0A9J6PBP1"/>
<dbReference type="RefSeq" id="WP_269331121.1">
    <property type="nucleotide sequence ID" value="NZ_JAMZFT010000001.1"/>
</dbReference>
<organism evidence="5 6">
    <name type="scientific">Futiania mangrovi</name>
    <dbReference type="NCBI Taxonomy" id="2959716"/>
    <lineage>
        <taxon>Bacteria</taxon>
        <taxon>Pseudomonadati</taxon>
        <taxon>Pseudomonadota</taxon>
        <taxon>Alphaproteobacteria</taxon>
        <taxon>Futianiales</taxon>
        <taxon>Futianiaceae</taxon>
        <taxon>Futiania</taxon>
    </lineage>
</organism>
<gene>
    <name evidence="5" type="primary">rlmB</name>
    <name evidence="5" type="ORF">NJQ99_01975</name>
</gene>
<proteinExistence type="predicted"/>
<dbReference type="GO" id="GO:0006396">
    <property type="term" value="P:RNA processing"/>
    <property type="evidence" value="ECO:0007669"/>
    <property type="project" value="InterPro"/>
</dbReference>
<dbReference type="InterPro" id="IPR013123">
    <property type="entry name" value="SpoU_subst-bd"/>
</dbReference>
<dbReference type="Pfam" id="PF08032">
    <property type="entry name" value="SpoU_sub_bind"/>
    <property type="match status" value="1"/>
</dbReference>
<evidence type="ECO:0000313" key="6">
    <source>
        <dbReference type="Proteomes" id="UP001055804"/>
    </source>
</evidence>
<keyword evidence="6" id="KW-1185">Reference proteome</keyword>
<reference evidence="5" key="1">
    <citation type="submission" date="2022-06" db="EMBL/GenBank/DDBJ databases">
        <title>Isolation and Genomics of Futiania mangrovii gen. nov., sp. nov., a Rare and Metabolically-versatile member in the Class Alphaproteobacteria.</title>
        <authorList>
            <person name="Liu L."/>
            <person name="Huang W.-C."/>
            <person name="Pan J."/>
            <person name="Li J."/>
            <person name="Huang Y."/>
            <person name="Du H."/>
            <person name="Liu Y."/>
            <person name="Li M."/>
        </authorList>
    </citation>
    <scope>NUCLEOTIDE SEQUENCE</scope>
    <source>
        <strain evidence="5">FT118</strain>
    </source>
</reference>
<keyword evidence="2" id="KW-0808">Transferase</keyword>
<evidence type="ECO:0000259" key="4">
    <source>
        <dbReference type="SMART" id="SM00967"/>
    </source>
</evidence>
<dbReference type="SUPFAM" id="SSF75217">
    <property type="entry name" value="alpha/beta knot"/>
    <property type="match status" value="1"/>
</dbReference>
<accession>A0A9J6PBP1</accession>
<dbReference type="InterPro" id="IPR029064">
    <property type="entry name" value="Ribosomal_eL30-like_sf"/>
</dbReference>
<evidence type="ECO:0000256" key="3">
    <source>
        <dbReference type="SAM" id="MobiDB-lite"/>
    </source>
</evidence>
<dbReference type="InterPro" id="IPR004441">
    <property type="entry name" value="rRNA_MeTrfase_TrmH"/>
</dbReference>
<evidence type="ECO:0000256" key="1">
    <source>
        <dbReference type="ARBA" id="ARBA00022603"/>
    </source>
</evidence>
<protein>
    <submittedName>
        <fullName evidence="5">23S rRNA (Guanosine(2251)-2'-O)-methyltransferase RlmB</fullName>
    </submittedName>
</protein>
<feature type="region of interest" description="Disordered" evidence="3">
    <location>
        <begin position="1"/>
        <end position="30"/>
    </location>
</feature>
<dbReference type="Pfam" id="PF00588">
    <property type="entry name" value="SpoU_methylase"/>
    <property type="match status" value="1"/>
</dbReference>
<dbReference type="InterPro" id="IPR029026">
    <property type="entry name" value="tRNA_m1G_MTases_N"/>
</dbReference>
<name>A0A9J6PBP1_9PROT</name>
<dbReference type="NCBIfam" id="TIGR00186">
    <property type="entry name" value="rRNA_methyl_3"/>
    <property type="match status" value="1"/>
</dbReference>
<dbReference type="Gene3D" id="3.40.1280.10">
    <property type="match status" value="1"/>
</dbReference>
<dbReference type="PANTHER" id="PTHR46429">
    <property type="entry name" value="23S RRNA (GUANOSINE-2'-O-)-METHYLTRANSFERASE RLMB"/>
    <property type="match status" value="1"/>
</dbReference>
<dbReference type="SUPFAM" id="SSF55315">
    <property type="entry name" value="L30e-like"/>
    <property type="match status" value="1"/>
</dbReference>
<dbReference type="CDD" id="cd18103">
    <property type="entry name" value="SpoU-like_RlmB"/>
    <property type="match status" value="1"/>
</dbReference>
<dbReference type="Gene3D" id="3.30.1330.30">
    <property type="match status" value="1"/>
</dbReference>
<dbReference type="Proteomes" id="UP001055804">
    <property type="component" value="Unassembled WGS sequence"/>
</dbReference>
<dbReference type="GO" id="GO:0005829">
    <property type="term" value="C:cytosol"/>
    <property type="evidence" value="ECO:0007669"/>
    <property type="project" value="TreeGrafter"/>
</dbReference>
<dbReference type="GO" id="GO:0008173">
    <property type="term" value="F:RNA methyltransferase activity"/>
    <property type="evidence" value="ECO:0007669"/>
    <property type="project" value="InterPro"/>
</dbReference>
<dbReference type="InterPro" id="IPR029028">
    <property type="entry name" value="Alpha/beta_knot_MTases"/>
</dbReference>
<dbReference type="GO" id="GO:0003723">
    <property type="term" value="F:RNA binding"/>
    <property type="evidence" value="ECO:0007669"/>
    <property type="project" value="InterPro"/>
</dbReference>
<evidence type="ECO:0000256" key="2">
    <source>
        <dbReference type="ARBA" id="ARBA00022679"/>
    </source>
</evidence>